<dbReference type="InterPro" id="IPR002197">
    <property type="entry name" value="HTH_Fis"/>
</dbReference>
<dbReference type="Proteomes" id="UP000324194">
    <property type="component" value="Chromosome 2"/>
</dbReference>
<dbReference type="PROSITE" id="PS50045">
    <property type="entry name" value="SIGMA54_INTERACT_4"/>
    <property type="match status" value="1"/>
</dbReference>
<dbReference type="InterPro" id="IPR003593">
    <property type="entry name" value="AAA+_ATPase"/>
</dbReference>
<dbReference type="CDD" id="cd00009">
    <property type="entry name" value="AAA"/>
    <property type="match status" value="1"/>
</dbReference>
<dbReference type="InterPro" id="IPR025944">
    <property type="entry name" value="Sigma_54_int_dom_CS"/>
</dbReference>
<dbReference type="SUPFAM" id="SSF52540">
    <property type="entry name" value="P-loop containing nucleoside triphosphate hydrolases"/>
    <property type="match status" value="1"/>
</dbReference>
<dbReference type="InterPro" id="IPR058031">
    <property type="entry name" value="AAA_lid_NorR"/>
</dbReference>
<dbReference type="PROSITE" id="PS00688">
    <property type="entry name" value="SIGMA54_INTERACT_3"/>
    <property type="match status" value="1"/>
</dbReference>
<dbReference type="PROSITE" id="PS00676">
    <property type="entry name" value="SIGMA54_INTERACT_2"/>
    <property type="match status" value="1"/>
</dbReference>
<dbReference type="PROSITE" id="PS00675">
    <property type="entry name" value="SIGMA54_INTERACT_1"/>
    <property type="match status" value="1"/>
</dbReference>
<dbReference type="Pfam" id="PF25601">
    <property type="entry name" value="AAA_lid_14"/>
    <property type="match status" value="1"/>
</dbReference>
<organism evidence="7 8">
    <name type="scientific">Aquicella siphonis</name>
    <dbReference type="NCBI Taxonomy" id="254247"/>
    <lineage>
        <taxon>Bacteria</taxon>
        <taxon>Pseudomonadati</taxon>
        <taxon>Pseudomonadota</taxon>
        <taxon>Gammaproteobacteria</taxon>
        <taxon>Legionellales</taxon>
        <taxon>Coxiellaceae</taxon>
        <taxon>Aquicella</taxon>
    </lineage>
</organism>
<dbReference type="InterPro" id="IPR025662">
    <property type="entry name" value="Sigma_54_int_dom_ATP-bd_1"/>
</dbReference>
<dbReference type="Gene3D" id="1.10.10.60">
    <property type="entry name" value="Homeodomain-like"/>
    <property type="match status" value="1"/>
</dbReference>
<evidence type="ECO:0000256" key="5">
    <source>
        <dbReference type="ARBA" id="ARBA00023163"/>
    </source>
</evidence>
<keyword evidence="4" id="KW-0238">DNA-binding</keyword>
<dbReference type="KEGG" id="asip:AQUSIP_24320"/>
<sequence>MCFMVSVQCNGEISLTRSRLGTKIAYYLNAGLCNGLNEVSTVKVLVIDTIDNRRKSITARLRDRGWIISSMYMISMDNMHSVLTSHDVLVVLDQDEAVVRSILAKIMNQPIKCIFNQHISSFTRYVNRQNMIFINSEESNDVEESVIAKIDGWHLDSARLQPIAHDARSKVMLEMARKAAKTSATVLISGETGTGKEVLAKYIHQHSSFHDGPYITVNCAALPENMMEAILFGYEKGAFTSAVNTYVGKFEQAQNGTLLLDEIAEMPIGLQAKLLRVLQERELERLSGKRVVRLNLRVIAASNRDLKNQVINGLFRKDLYYRLHVLSVRCPALRERLNDILPLAEYFIRHHAKILDKNEPVLTEGAKNKLVSHVWPGNIRELENVIQRAMIMTEGAVIDAGDISLEEGLYDFEQTDGQGGYASNIEQFSSKLEESEAKAIMEVLHEADGCRNIAARRLNISPRTLRYKIAKLRAIGLKVP</sequence>
<proteinExistence type="predicted"/>
<dbReference type="InterPro" id="IPR025943">
    <property type="entry name" value="Sigma_54_int_dom_ATP-bd_2"/>
</dbReference>
<keyword evidence="3" id="KW-0805">Transcription regulation</keyword>
<evidence type="ECO:0000256" key="3">
    <source>
        <dbReference type="ARBA" id="ARBA00023015"/>
    </source>
</evidence>
<keyword evidence="1" id="KW-0547">Nucleotide-binding</keyword>
<evidence type="ECO:0000256" key="2">
    <source>
        <dbReference type="ARBA" id="ARBA00022840"/>
    </source>
</evidence>
<gene>
    <name evidence="7" type="primary">vnfA</name>
    <name evidence="7" type="ORF">AQUSIP_24320</name>
</gene>
<dbReference type="InterPro" id="IPR002078">
    <property type="entry name" value="Sigma_54_int"/>
</dbReference>
<dbReference type="GO" id="GO:0005524">
    <property type="term" value="F:ATP binding"/>
    <property type="evidence" value="ECO:0007669"/>
    <property type="project" value="UniProtKB-KW"/>
</dbReference>
<dbReference type="Gene3D" id="3.40.50.300">
    <property type="entry name" value="P-loop containing nucleotide triphosphate hydrolases"/>
    <property type="match status" value="1"/>
</dbReference>
<evidence type="ECO:0000313" key="8">
    <source>
        <dbReference type="Proteomes" id="UP000324194"/>
    </source>
</evidence>
<name>A0A5E4PKN3_9COXI</name>
<dbReference type="AlphaFoldDB" id="A0A5E4PKN3"/>
<dbReference type="GO" id="GO:0043565">
    <property type="term" value="F:sequence-specific DNA binding"/>
    <property type="evidence" value="ECO:0007669"/>
    <property type="project" value="InterPro"/>
</dbReference>
<feature type="domain" description="Sigma-54 factor interaction" evidence="6">
    <location>
        <begin position="162"/>
        <end position="391"/>
    </location>
</feature>
<accession>A0A5E4PKN3</accession>
<reference evidence="7 8" key="1">
    <citation type="submission" date="2019-08" db="EMBL/GenBank/DDBJ databases">
        <authorList>
            <person name="Guy L."/>
        </authorList>
    </citation>
    <scope>NUCLEOTIDE SEQUENCE [LARGE SCALE GENOMIC DNA]</scope>
    <source>
        <strain evidence="7 8">SGT-108</strain>
    </source>
</reference>
<dbReference type="SMART" id="SM00382">
    <property type="entry name" value="AAA"/>
    <property type="match status" value="1"/>
</dbReference>
<evidence type="ECO:0000256" key="4">
    <source>
        <dbReference type="ARBA" id="ARBA00023125"/>
    </source>
</evidence>
<dbReference type="Pfam" id="PF02954">
    <property type="entry name" value="HTH_8"/>
    <property type="match status" value="1"/>
</dbReference>
<evidence type="ECO:0000256" key="1">
    <source>
        <dbReference type="ARBA" id="ARBA00022741"/>
    </source>
</evidence>
<dbReference type="InterPro" id="IPR009057">
    <property type="entry name" value="Homeodomain-like_sf"/>
</dbReference>
<keyword evidence="5" id="KW-0804">Transcription</keyword>
<dbReference type="InterPro" id="IPR027417">
    <property type="entry name" value="P-loop_NTPase"/>
</dbReference>
<dbReference type="EMBL" id="LR699120">
    <property type="protein sequence ID" value="VVC77105.1"/>
    <property type="molecule type" value="Genomic_DNA"/>
</dbReference>
<keyword evidence="8" id="KW-1185">Reference proteome</keyword>
<evidence type="ECO:0000259" key="6">
    <source>
        <dbReference type="PROSITE" id="PS50045"/>
    </source>
</evidence>
<dbReference type="FunFam" id="3.40.50.300:FF:000006">
    <property type="entry name" value="DNA-binding transcriptional regulator NtrC"/>
    <property type="match status" value="1"/>
</dbReference>
<dbReference type="PANTHER" id="PTHR32071:SF21">
    <property type="entry name" value="TRANSCRIPTIONAL REGULATORY PROTEIN FLGR"/>
    <property type="match status" value="1"/>
</dbReference>
<dbReference type="GO" id="GO:0006355">
    <property type="term" value="P:regulation of DNA-templated transcription"/>
    <property type="evidence" value="ECO:0007669"/>
    <property type="project" value="InterPro"/>
</dbReference>
<dbReference type="Gene3D" id="1.10.8.60">
    <property type="match status" value="1"/>
</dbReference>
<dbReference type="PANTHER" id="PTHR32071">
    <property type="entry name" value="TRANSCRIPTIONAL REGULATORY PROTEIN"/>
    <property type="match status" value="1"/>
</dbReference>
<dbReference type="Pfam" id="PF00158">
    <property type="entry name" value="Sigma54_activat"/>
    <property type="match status" value="1"/>
</dbReference>
<keyword evidence="2" id="KW-0067">ATP-binding</keyword>
<evidence type="ECO:0000313" key="7">
    <source>
        <dbReference type="EMBL" id="VVC77105.1"/>
    </source>
</evidence>
<dbReference type="SUPFAM" id="SSF46689">
    <property type="entry name" value="Homeodomain-like"/>
    <property type="match status" value="1"/>
</dbReference>
<protein>
    <submittedName>
        <fullName evidence="7">Nitrogen fixation protein VnfA</fullName>
    </submittedName>
</protein>